<evidence type="ECO:0000259" key="3">
    <source>
        <dbReference type="Pfam" id="PF01370"/>
    </source>
</evidence>
<dbReference type="InterPro" id="IPR001509">
    <property type="entry name" value="Epimerase_deHydtase"/>
</dbReference>
<dbReference type="EMBL" id="MU005767">
    <property type="protein sequence ID" value="KAF2711914.1"/>
    <property type="molecule type" value="Genomic_DNA"/>
</dbReference>
<proteinExistence type="inferred from homology"/>
<comment type="similarity">
    <text evidence="2">Belongs to the NAD(P)-dependent epimerase/dehydratase family. Dihydroflavonol-4-reductase subfamily.</text>
</comment>
<name>A0A6G1KGG1_9PLEO</name>
<keyword evidence="1" id="KW-0560">Oxidoreductase</keyword>
<feature type="domain" description="NAD-dependent epimerase/dehydratase" evidence="3">
    <location>
        <begin position="16"/>
        <end position="267"/>
    </location>
</feature>
<evidence type="ECO:0000313" key="5">
    <source>
        <dbReference type="Proteomes" id="UP000799428"/>
    </source>
</evidence>
<reference evidence="4" key="1">
    <citation type="journal article" date="2020" name="Stud. Mycol.">
        <title>101 Dothideomycetes genomes: a test case for predicting lifestyles and emergence of pathogens.</title>
        <authorList>
            <person name="Haridas S."/>
            <person name="Albert R."/>
            <person name="Binder M."/>
            <person name="Bloem J."/>
            <person name="Labutti K."/>
            <person name="Salamov A."/>
            <person name="Andreopoulos B."/>
            <person name="Baker S."/>
            <person name="Barry K."/>
            <person name="Bills G."/>
            <person name="Bluhm B."/>
            <person name="Cannon C."/>
            <person name="Castanera R."/>
            <person name="Culley D."/>
            <person name="Daum C."/>
            <person name="Ezra D."/>
            <person name="Gonzalez J."/>
            <person name="Henrissat B."/>
            <person name="Kuo A."/>
            <person name="Liang C."/>
            <person name="Lipzen A."/>
            <person name="Lutzoni F."/>
            <person name="Magnuson J."/>
            <person name="Mondo S."/>
            <person name="Nolan M."/>
            <person name="Ohm R."/>
            <person name="Pangilinan J."/>
            <person name="Park H.-J."/>
            <person name="Ramirez L."/>
            <person name="Alfaro M."/>
            <person name="Sun H."/>
            <person name="Tritt A."/>
            <person name="Yoshinaga Y."/>
            <person name="Zwiers L.-H."/>
            <person name="Turgeon B."/>
            <person name="Goodwin S."/>
            <person name="Spatafora J."/>
            <person name="Crous P."/>
            <person name="Grigoriev I."/>
        </authorList>
    </citation>
    <scope>NUCLEOTIDE SEQUENCE</scope>
    <source>
        <strain evidence="4">CBS 279.74</strain>
    </source>
</reference>
<accession>A0A6G1KGG1</accession>
<evidence type="ECO:0000313" key="4">
    <source>
        <dbReference type="EMBL" id="KAF2711914.1"/>
    </source>
</evidence>
<dbReference type="Pfam" id="PF01370">
    <property type="entry name" value="Epimerase"/>
    <property type="match status" value="1"/>
</dbReference>
<evidence type="ECO:0000256" key="1">
    <source>
        <dbReference type="ARBA" id="ARBA00023002"/>
    </source>
</evidence>
<dbReference type="PANTHER" id="PTHR10366">
    <property type="entry name" value="NAD DEPENDENT EPIMERASE/DEHYDRATASE"/>
    <property type="match status" value="1"/>
</dbReference>
<dbReference type="OrthoDB" id="2735536at2759"/>
<dbReference type="InterPro" id="IPR050425">
    <property type="entry name" value="NAD(P)_dehydrat-like"/>
</dbReference>
<dbReference type="SUPFAM" id="SSF51735">
    <property type="entry name" value="NAD(P)-binding Rossmann-fold domains"/>
    <property type="match status" value="1"/>
</dbReference>
<evidence type="ECO:0000256" key="2">
    <source>
        <dbReference type="ARBA" id="ARBA00023445"/>
    </source>
</evidence>
<dbReference type="Gene3D" id="3.40.50.720">
    <property type="entry name" value="NAD(P)-binding Rossmann-like Domain"/>
    <property type="match status" value="1"/>
</dbReference>
<dbReference type="AlphaFoldDB" id="A0A6G1KGG1"/>
<keyword evidence="5" id="KW-1185">Reference proteome</keyword>
<sequence>MAPKIQDPFLPPGSLILVTAANGLIASHIVDQLLQYGYAVRGTVRSLDRSAWMKPLFESRHPGSRLDMVEITDIIAPGCYDEALKDVSAVIHTAAINLLTNDSTVIPNSIKLNLNVLEAAEKANASGSKIQRVVLTSSSWAVQFPRPNVPIDVSYDTYDTFAQEALDSPDTPIETKGLFTYVVSKIESEKASWKWIGEHKDAGFALNSVMPATCMGPVLAPQDQPYPSTAGFIRSLYEGKNAELFAWLDPQWFVDVRDAARMHVAAAVLKGLEGERVYAWAERYTWPGVAKVIEETMGEKVPIELQDKGVDMTNPPLEKSVQYLKRLGLEGWEPFEESVRLNIRSFYPQ</sequence>
<protein>
    <submittedName>
        <fullName evidence="4">NAD(P)-binding protein</fullName>
    </submittedName>
</protein>
<gene>
    <name evidence="4" type="ORF">K504DRAFT_465646</name>
</gene>
<dbReference type="InterPro" id="IPR036291">
    <property type="entry name" value="NAD(P)-bd_dom_sf"/>
</dbReference>
<dbReference type="PANTHER" id="PTHR10366:SF562">
    <property type="entry name" value="ALDEHYDE REDUCTASE II (AFU_ORTHOLOGUE AFUA_1G11360)"/>
    <property type="match status" value="1"/>
</dbReference>
<organism evidence="4 5">
    <name type="scientific">Pleomassaria siparia CBS 279.74</name>
    <dbReference type="NCBI Taxonomy" id="1314801"/>
    <lineage>
        <taxon>Eukaryota</taxon>
        <taxon>Fungi</taxon>
        <taxon>Dikarya</taxon>
        <taxon>Ascomycota</taxon>
        <taxon>Pezizomycotina</taxon>
        <taxon>Dothideomycetes</taxon>
        <taxon>Pleosporomycetidae</taxon>
        <taxon>Pleosporales</taxon>
        <taxon>Pleomassariaceae</taxon>
        <taxon>Pleomassaria</taxon>
    </lineage>
</organism>
<dbReference type="Proteomes" id="UP000799428">
    <property type="component" value="Unassembled WGS sequence"/>
</dbReference>
<dbReference type="GO" id="GO:0016616">
    <property type="term" value="F:oxidoreductase activity, acting on the CH-OH group of donors, NAD or NADP as acceptor"/>
    <property type="evidence" value="ECO:0007669"/>
    <property type="project" value="TreeGrafter"/>
</dbReference>